<feature type="compositionally biased region" description="Basic and acidic residues" evidence="1">
    <location>
        <begin position="56"/>
        <end position="75"/>
    </location>
</feature>
<organism evidence="2 3">
    <name type="scientific">Lasius platythorax</name>
    <dbReference type="NCBI Taxonomy" id="488582"/>
    <lineage>
        <taxon>Eukaryota</taxon>
        <taxon>Metazoa</taxon>
        <taxon>Ecdysozoa</taxon>
        <taxon>Arthropoda</taxon>
        <taxon>Hexapoda</taxon>
        <taxon>Insecta</taxon>
        <taxon>Pterygota</taxon>
        <taxon>Neoptera</taxon>
        <taxon>Endopterygota</taxon>
        <taxon>Hymenoptera</taxon>
        <taxon>Apocrita</taxon>
        <taxon>Aculeata</taxon>
        <taxon>Formicoidea</taxon>
        <taxon>Formicidae</taxon>
        <taxon>Formicinae</taxon>
        <taxon>Lasius</taxon>
        <taxon>Lasius</taxon>
    </lineage>
</organism>
<protein>
    <submittedName>
        <fullName evidence="2">Uncharacterized protein</fullName>
    </submittedName>
</protein>
<dbReference type="Proteomes" id="UP001497644">
    <property type="component" value="Chromosome 2"/>
</dbReference>
<accession>A0AAV2NJD6</accession>
<evidence type="ECO:0000313" key="3">
    <source>
        <dbReference type="Proteomes" id="UP001497644"/>
    </source>
</evidence>
<feature type="region of interest" description="Disordered" evidence="1">
    <location>
        <begin position="56"/>
        <end position="89"/>
    </location>
</feature>
<name>A0AAV2NJD6_9HYME</name>
<proteinExistence type="predicted"/>
<evidence type="ECO:0000313" key="2">
    <source>
        <dbReference type="EMBL" id="CAL1679924.1"/>
    </source>
</evidence>
<reference evidence="2" key="1">
    <citation type="submission" date="2024-04" db="EMBL/GenBank/DDBJ databases">
        <authorList>
            <consortium name="Molecular Ecology Group"/>
        </authorList>
    </citation>
    <scope>NUCLEOTIDE SEQUENCE</scope>
</reference>
<sequence length="119" mass="13696">MIPSRRRIADEKEKVFEKQDRGCFLAPRRVFTRRRANSPPAYEEAYFARGLLAEDRRSHAREATESRAERRDACLSRKRAGKKAGARESRAEMAAAELNSCATGVRLTRQARLYFYVSL</sequence>
<evidence type="ECO:0000256" key="1">
    <source>
        <dbReference type="SAM" id="MobiDB-lite"/>
    </source>
</evidence>
<dbReference type="AlphaFoldDB" id="A0AAV2NJD6"/>
<gene>
    <name evidence="2" type="ORF">LPLAT_LOCUS6027</name>
</gene>
<keyword evidence="3" id="KW-1185">Reference proteome</keyword>
<dbReference type="EMBL" id="OZ034825">
    <property type="protein sequence ID" value="CAL1679924.1"/>
    <property type="molecule type" value="Genomic_DNA"/>
</dbReference>